<dbReference type="InterPro" id="IPR044993">
    <property type="entry name" value="BXL"/>
</dbReference>
<dbReference type="Proteomes" id="UP000010796">
    <property type="component" value="Chromosome"/>
</dbReference>
<dbReference type="STRING" id="926556.Echvi_2675"/>
<reference evidence="6" key="1">
    <citation type="submission" date="2012-02" db="EMBL/GenBank/DDBJ databases">
        <title>The complete genome of Echinicola vietnamensis DSM 17526.</title>
        <authorList>
            <person name="Lucas S."/>
            <person name="Copeland A."/>
            <person name="Lapidus A."/>
            <person name="Glavina del Rio T."/>
            <person name="Dalin E."/>
            <person name="Tice H."/>
            <person name="Bruce D."/>
            <person name="Goodwin L."/>
            <person name="Pitluck S."/>
            <person name="Peters L."/>
            <person name="Ovchinnikova G."/>
            <person name="Teshima H."/>
            <person name="Kyrpides N."/>
            <person name="Mavromatis K."/>
            <person name="Ivanova N."/>
            <person name="Brettin T."/>
            <person name="Detter J.C."/>
            <person name="Han C."/>
            <person name="Larimer F."/>
            <person name="Land M."/>
            <person name="Hauser L."/>
            <person name="Markowitz V."/>
            <person name="Cheng J.-F."/>
            <person name="Hugenholtz P."/>
            <person name="Woyke T."/>
            <person name="Wu D."/>
            <person name="Brambilla E."/>
            <person name="Klenk H.-P."/>
            <person name="Eisen J.A."/>
        </authorList>
    </citation>
    <scope>NUCLEOTIDE SEQUENCE [LARGE SCALE GENOMIC DNA]</scope>
    <source>
        <strain evidence="6">DSM 17526 / LMG 23754 / KMM 6221</strain>
    </source>
</reference>
<proteinExistence type="inferred from homology"/>
<dbReference type="InterPro" id="IPR036962">
    <property type="entry name" value="Glyco_hydro_3_N_sf"/>
</dbReference>
<dbReference type="KEGG" id="evi:Echvi_2675"/>
<feature type="domain" description="PA14" evidence="4">
    <location>
        <begin position="485"/>
        <end position="625"/>
    </location>
</feature>
<dbReference type="PROSITE" id="PS51820">
    <property type="entry name" value="PA14"/>
    <property type="match status" value="1"/>
</dbReference>
<dbReference type="Pfam" id="PF00933">
    <property type="entry name" value="Glyco_hydro_3"/>
    <property type="match status" value="1"/>
</dbReference>
<dbReference type="PANTHER" id="PTHR42721">
    <property type="entry name" value="SUGAR HYDROLASE-RELATED"/>
    <property type="match status" value="1"/>
</dbReference>
<accession>L0G226</accession>
<dbReference type="SUPFAM" id="SSF51445">
    <property type="entry name" value="(Trans)glycosidases"/>
    <property type="match status" value="1"/>
</dbReference>
<dbReference type="InterPro" id="IPR013783">
    <property type="entry name" value="Ig-like_fold"/>
</dbReference>
<dbReference type="PATRIC" id="fig|926556.3.peg.2828"/>
<dbReference type="InterPro" id="IPR037524">
    <property type="entry name" value="PA14/GLEYA"/>
</dbReference>
<dbReference type="Pfam" id="PF14310">
    <property type="entry name" value="Fn3-like"/>
    <property type="match status" value="1"/>
</dbReference>
<dbReference type="InterPro" id="IPR017853">
    <property type="entry name" value="GH"/>
</dbReference>
<dbReference type="Pfam" id="PF01915">
    <property type="entry name" value="Glyco_hydro_3_C"/>
    <property type="match status" value="1"/>
</dbReference>
<dbReference type="eggNOG" id="COG1572">
    <property type="taxonomic scope" value="Bacteria"/>
</dbReference>
<dbReference type="InterPro" id="IPR026891">
    <property type="entry name" value="Fn3-like"/>
</dbReference>
<keyword evidence="3 5" id="KW-0378">Hydrolase</keyword>
<dbReference type="GO" id="GO:0046556">
    <property type="term" value="F:alpha-L-arabinofuranosidase activity"/>
    <property type="evidence" value="ECO:0007669"/>
    <property type="project" value="TreeGrafter"/>
</dbReference>
<dbReference type="PANTHER" id="PTHR42721:SF3">
    <property type="entry name" value="BETA-D-XYLOSIDASE 5-RELATED"/>
    <property type="match status" value="1"/>
</dbReference>
<dbReference type="Gene3D" id="3.20.20.300">
    <property type="entry name" value="Glycoside hydrolase, family 3, N-terminal domain"/>
    <property type="match status" value="1"/>
</dbReference>
<name>L0G226_ECHVK</name>
<dbReference type="GO" id="GO:0031222">
    <property type="term" value="P:arabinan catabolic process"/>
    <property type="evidence" value="ECO:0007669"/>
    <property type="project" value="TreeGrafter"/>
</dbReference>
<dbReference type="PRINTS" id="PR00133">
    <property type="entry name" value="GLHYDRLASE3"/>
</dbReference>
<dbReference type="GO" id="GO:0009044">
    <property type="term" value="F:xylan 1,4-beta-xylosidase activity"/>
    <property type="evidence" value="ECO:0007669"/>
    <property type="project" value="InterPro"/>
</dbReference>
<comment type="similarity">
    <text evidence="1">Belongs to the glycosyl hydrolase 3 family.</text>
</comment>
<dbReference type="InterPro" id="IPR011658">
    <property type="entry name" value="PA14_dom"/>
</dbReference>
<evidence type="ECO:0000256" key="1">
    <source>
        <dbReference type="ARBA" id="ARBA00005336"/>
    </source>
</evidence>
<dbReference type="RefSeq" id="WP_015266468.1">
    <property type="nucleotide sequence ID" value="NC_019904.1"/>
</dbReference>
<dbReference type="Pfam" id="PF07691">
    <property type="entry name" value="PA14"/>
    <property type="match status" value="1"/>
</dbReference>
<dbReference type="SUPFAM" id="SSF52279">
    <property type="entry name" value="Beta-D-glucan exohydrolase, C-terminal domain"/>
    <property type="match status" value="1"/>
</dbReference>
<dbReference type="Gene3D" id="3.40.50.1700">
    <property type="entry name" value="Glycoside hydrolase family 3 C-terminal domain"/>
    <property type="match status" value="2"/>
</dbReference>
<dbReference type="AlphaFoldDB" id="L0G226"/>
<dbReference type="InterPro" id="IPR001764">
    <property type="entry name" value="Glyco_hydro_3_N"/>
</dbReference>
<dbReference type="EMBL" id="CP003346">
    <property type="protein sequence ID" value="AGA78915.1"/>
    <property type="molecule type" value="Genomic_DNA"/>
</dbReference>
<dbReference type="SUPFAM" id="SSF56988">
    <property type="entry name" value="Anthrax protective antigen"/>
    <property type="match status" value="1"/>
</dbReference>
<dbReference type="GO" id="GO:0008422">
    <property type="term" value="F:beta-glucosidase activity"/>
    <property type="evidence" value="ECO:0007669"/>
    <property type="project" value="UniProtKB-ARBA"/>
</dbReference>
<evidence type="ECO:0000256" key="2">
    <source>
        <dbReference type="ARBA" id="ARBA00022729"/>
    </source>
</evidence>
<evidence type="ECO:0000313" key="5">
    <source>
        <dbReference type="EMBL" id="AGA78915.1"/>
    </source>
</evidence>
<gene>
    <name evidence="5" type="ordered locus">Echvi_2675</name>
</gene>
<evidence type="ECO:0000256" key="3">
    <source>
        <dbReference type="ARBA" id="ARBA00022801"/>
    </source>
</evidence>
<protein>
    <submittedName>
        <fullName evidence="5">Beta-glucosidase-like glycosyl hydrolase</fullName>
    </submittedName>
</protein>
<keyword evidence="2" id="KW-0732">Signal</keyword>
<dbReference type="Gene3D" id="2.60.40.10">
    <property type="entry name" value="Immunoglobulins"/>
    <property type="match status" value="1"/>
</dbReference>
<dbReference type="HOGENOM" id="CLU_004542_5_3_10"/>
<dbReference type="InterPro" id="IPR002772">
    <property type="entry name" value="Glyco_hydro_3_C"/>
</dbReference>
<dbReference type="GO" id="GO:0045493">
    <property type="term" value="P:xylan catabolic process"/>
    <property type="evidence" value="ECO:0007669"/>
    <property type="project" value="InterPro"/>
</dbReference>
<keyword evidence="6" id="KW-1185">Reference proteome</keyword>
<dbReference type="eggNOG" id="COG1472">
    <property type="taxonomic scope" value="Bacteria"/>
</dbReference>
<dbReference type="FunFam" id="2.60.40.10:FF:000495">
    <property type="entry name" value="Periplasmic beta-glucosidase"/>
    <property type="match status" value="1"/>
</dbReference>
<dbReference type="SMART" id="SM00758">
    <property type="entry name" value="PA14"/>
    <property type="match status" value="1"/>
</dbReference>
<dbReference type="SMART" id="SM01217">
    <property type="entry name" value="Fn3_like"/>
    <property type="match status" value="1"/>
</dbReference>
<evidence type="ECO:0000313" key="6">
    <source>
        <dbReference type="Proteomes" id="UP000010796"/>
    </source>
</evidence>
<dbReference type="InterPro" id="IPR036881">
    <property type="entry name" value="Glyco_hydro_3_C_sf"/>
</dbReference>
<organism evidence="5 6">
    <name type="scientific">Echinicola vietnamensis (strain DSM 17526 / LMG 23754 / KMM 6221)</name>
    <dbReference type="NCBI Taxonomy" id="926556"/>
    <lineage>
        <taxon>Bacteria</taxon>
        <taxon>Pseudomonadati</taxon>
        <taxon>Bacteroidota</taxon>
        <taxon>Cytophagia</taxon>
        <taxon>Cytophagales</taxon>
        <taxon>Cyclobacteriaceae</taxon>
        <taxon>Echinicola</taxon>
    </lineage>
</organism>
<evidence type="ECO:0000259" key="4">
    <source>
        <dbReference type="PROSITE" id="PS51820"/>
    </source>
</evidence>
<sequence>MKIETKEETPQPIIRSGVSFPKWKYLGMGLLIYLMAGIMRVNAQDGTLDFSFLDMEKNFEERVDILVDQMSLEEKVSQMMNASPAIPRLKVPEYNWWNECLHGVARAGYATVFPQSISVAASFDKNLMKDIGSVISDEARAKHHEFIRNGKRGIYTGLDFWSPNINIFRDPRWGRGHETYGEDPYLTGELASQFIEGLQDSDGKYLKTIATSKHFAVHSGPEPLRHTFDVDVSDRDLYETYLPAFRKTVKEAKVYSIMGAYNRFRGESCSGHDFLLNQLLREQWGFEGYVVSDCGAIQDIHTGHKIASTAAEAAAIGVSGGCDLNCGNYYTHLTEAVAEGLISEEEIDIAVKRLFLARFRLGMFDPEEAVSYAQIPFGIVCSEAHNTLARQAAQKSMVLLKNQKNLLPLSVDKIKRIAVIGPNADNVESLLGNYHGIPKKPVTFLDGIKHKVGPKAEVLYTEGVHPAEGFYNLKPIPSAYFETEDGRQGLKASYYDNLKWEGKPVLERVDDQIDFSWEHQPISKDLIDNFSVKWEGYLVPPASGRYEFGVFSKRGMKIRIDGKEISNGSGTIHRGRYATDILSLEGGKKYKVEVTFFSDETNAIAQMLWAMPDVSKIDEAVAMAKSADLAVVVLGLSQRLEGESMDVVTPGFDRGDRTAITLPAQQEALLKAVKETGKPVILVLNAGSAMAINWAKENVDAIISAGYPGEEGGNALADVVFGDYNPAGRLPITYYQSVEDLPPFEDYDMKGRTYRYFEGKPLYPFGYGLSYTRFSYKDLEVPAKVNAGDPVQISVTVTNIGSRAGDEVVQLYLNDKEASTMRPIRQLEGFQRIHLKPGESKVVNFTLSARQLSMINGESKRVIEEGVFSIHVGGEQPGFDGKLQAETTEVVTGEFQVIGNQELADL</sequence>